<evidence type="ECO:0000313" key="9">
    <source>
        <dbReference type="EMBL" id="SFA39360.1"/>
    </source>
</evidence>
<evidence type="ECO:0000313" key="10">
    <source>
        <dbReference type="Proteomes" id="UP000182054"/>
    </source>
</evidence>
<reference evidence="9 10" key="1">
    <citation type="submission" date="2016-10" db="EMBL/GenBank/DDBJ databases">
        <authorList>
            <person name="de Groot N.N."/>
        </authorList>
    </citation>
    <scope>NUCLEOTIDE SEQUENCE [LARGE SCALE GENOMIC DNA]</scope>
    <source>
        <strain evidence="9 10">DSM 44908</strain>
    </source>
</reference>
<feature type="transmembrane region" description="Helical" evidence="7">
    <location>
        <begin position="74"/>
        <end position="93"/>
    </location>
</feature>
<feature type="region of interest" description="Disordered" evidence="6">
    <location>
        <begin position="516"/>
        <end position="544"/>
    </location>
</feature>
<evidence type="ECO:0000256" key="6">
    <source>
        <dbReference type="SAM" id="MobiDB-lite"/>
    </source>
</evidence>
<feature type="transmembrane region" description="Helical" evidence="7">
    <location>
        <begin position="285"/>
        <end position="304"/>
    </location>
</feature>
<accession>A0A1I0SIQ2</accession>
<feature type="transmembrane region" description="Helical" evidence="7">
    <location>
        <begin position="429"/>
        <end position="452"/>
    </location>
</feature>
<gene>
    <name evidence="9" type="ORF">SAMN05444374_101293</name>
</gene>
<evidence type="ECO:0000256" key="1">
    <source>
        <dbReference type="ARBA" id="ARBA00004651"/>
    </source>
</evidence>
<dbReference type="InterPro" id="IPR052159">
    <property type="entry name" value="Competence_DNA_uptake"/>
</dbReference>
<dbReference type="Proteomes" id="UP000182054">
    <property type="component" value="Unassembled WGS sequence"/>
</dbReference>
<protein>
    <submittedName>
        <fullName evidence="9">Competence protein ComEC</fullName>
    </submittedName>
</protein>
<evidence type="ECO:0000256" key="3">
    <source>
        <dbReference type="ARBA" id="ARBA00022692"/>
    </source>
</evidence>
<feature type="transmembrane region" description="Helical" evidence="7">
    <location>
        <begin position="258"/>
        <end position="278"/>
    </location>
</feature>
<keyword evidence="2" id="KW-1003">Cell membrane</keyword>
<dbReference type="RefSeq" id="WP_074921686.1">
    <property type="nucleotide sequence ID" value="NZ_FOJN01000001.1"/>
</dbReference>
<evidence type="ECO:0000256" key="5">
    <source>
        <dbReference type="ARBA" id="ARBA00023136"/>
    </source>
</evidence>
<evidence type="ECO:0000256" key="7">
    <source>
        <dbReference type="SAM" id="Phobius"/>
    </source>
</evidence>
<keyword evidence="5 7" id="KW-0472">Membrane</keyword>
<name>A0A1I0SIQ2_9NOCA</name>
<feature type="transmembrane region" description="Helical" evidence="7">
    <location>
        <begin position="396"/>
        <end position="417"/>
    </location>
</feature>
<feature type="domain" description="ComEC/Rec2-related protein" evidence="8">
    <location>
        <begin position="237"/>
        <end position="510"/>
    </location>
</feature>
<feature type="transmembrane region" description="Helical" evidence="7">
    <location>
        <begin position="333"/>
        <end position="351"/>
    </location>
</feature>
<comment type="subcellular location">
    <subcellularLocation>
        <location evidence="1">Cell membrane</location>
        <topology evidence="1">Multi-pass membrane protein</topology>
    </subcellularLocation>
</comment>
<evidence type="ECO:0000259" key="8">
    <source>
        <dbReference type="Pfam" id="PF03772"/>
    </source>
</evidence>
<dbReference type="AlphaFoldDB" id="A0A1I0SIQ2"/>
<dbReference type="EMBL" id="FOJN01000001">
    <property type="protein sequence ID" value="SFA39360.1"/>
    <property type="molecule type" value="Genomic_DNA"/>
</dbReference>
<evidence type="ECO:0000256" key="4">
    <source>
        <dbReference type="ARBA" id="ARBA00022989"/>
    </source>
</evidence>
<keyword evidence="3 7" id="KW-0812">Transmembrane</keyword>
<dbReference type="PANTHER" id="PTHR30619:SF7">
    <property type="entry name" value="BETA-LACTAMASE DOMAIN PROTEIN"/>
    <property type="match status" value="1"/>
</dbReference>
<feature type="transmembrane region" description="Helical" evidence="7">
    <location>
        <begin position="490"/>
        <end position="510"/>
    </location>
</feature>
<sequence>MTDDPGGADDAAEQQDSTVPDLRLVPSAVGAWIACGLGVGAGASAAVVLAVACVTMAAGCGLWTAAMGSRRRIVTVASAALVVTAAFAGTAALRVDTVDTGPVRAYAEAGRFVGVDGTVSEDPREIDGAGASLVVLSVRAHRVASGRDAVTGPADLTVLATGAEWMRVAYGTPVTFRARLAVPDRPGLVAAVARPTGPPSPGDPPWWAAAATAVRGALTAASERALPPESAGLLPGIVVGDRSGLLPDVEEDFTEAGMSHLTAVSGANFAFLVGAVVLLARACTLGPRVTVLLAGLALVAFVVIARPSPSVLRAAVMGVLGLLALLTGRRRHAMPALATAVIVMLAVDPALAVSWGFALSVTATAALVLLAPVLLRWWVGDPDAPDGRPARSPVRGAVVVAVAAHLVTAPIVAAMAGRSSLYAVVANVLAAPVVGPVTVVGAAAALIAVVDVDVGALVAGVTRLPLAWLVEVARVCASAPGAVIPTPDGLAGALVVGAIAVGAIGVWWWVRARGGREGRGCRSPVARSSGECSDPPRAPSSRPG</sequence>
<dbReference type="PANTHER" id="PTHR30619">
    <property type="entry name" value="DNA INTERNALIZATION/COMPETENCE PROTEIN COMEC/REC2"/>
    <property type="match status" value="1"/>
</dbReference>
<dbReference type="GeneID" id="85484357"/>
<dbReference type="NCBIfam" id="TIGR00360">
    <property type="entry name" value="ComEC_N-term"/>
    <property type="match status" value="1"/>
</dbReference>
<proteinExistence type="predicted"/>
<organism evidence="9 10">
    <name type="scientific">Rhodococcoides kroppenstedtii</name>
    <dbReference type="NCBI Taxonomy" id="293050"/>
    <lineage>
        <taxon>Bacteria</taxon>
        <taxon>Bacillati</taxon>
        <taxon>Actinomycetota</taxon>
        <taxon>Actinomycetes</taxon>
        <taxon>Mycobacteriales</taxon>
        <taxon>Nocardiaceae</taxon>
        <taxon>Rhodococcoides</taxon>
    </lineage>
</organism>
<evidence type="ECO:0000256" key="2">
    <source>
        <dbReference type="ARBA" id="ARBA00022475"/>
    </source>
</evidence>
<feature type="transmembrane region" description="Helical" evidence="7">
    <location>
        <begin position="29"/>
        <end position="62"/>
    </location>
</feature>
<dbReference type="Pfam" id="PF03772">
    <property type="entry name" value="Competence"/>
    <property type="match status" value="1"/>
</dbReference>
<dbReference type="GO" id="GO:0005886">
    <property type="term" value="C:plasma membrane"/>
    <property type="evidence" value="ECO:0007669"/>
    <property type="project" value="UniProtKB-SubCell"/>
</dbReference>
<feature type="transmembrane region" description="Helical" evidence="7">
    <location>
        <begin position="357"/>
        <end position="375"/>
    </location>
</feature>
<keyword evidence="4 7" id="KW-1133">Transmembrane helix</keyword>
<dbReference type="InterPro" id="IPR004477">
    <property type="entry name" value="ComEC_N"/>
</dbReference>